<accession>A0A0A9GWG5</accession>
<dbReference type="AlphaFoldDB" id="A0A0A9GWG5"/>
<dbReference type="EMBL" id="GBRH01170007">
    <property type="protein sequence ID" value="JAE27889.1"/>
    <property type="molecule type" value="Transcribed_RNA"/>
</dbReference>
<reference evidence="1" key="1">
    <citation type="submission" date="2014-09" db="EMBL/GenBank/DDBJ databases">
        <authorList>
            <person name="Magalhaes I.L.F."/>
            <person name="Oliveira U."/>
            <person name="Santos F.R."/>
            <person name="Vidigal T.H.D.A."/>
            <person name="Brescovit A.D."/>
            <person name="Santos A.J."/>
        </authorList>
    </citation>
    <scope>NUCLEOTIDE SEQUENCE</scope>
    <source>
        <tissue evidence="1">Shoot tissue taken approximately 20 cm above the soil surface</tissue>
    </source>
</reference>
<name>A0A0A9GWG5_ARUDO</name>
<reference evidence="1" key="2">
    <citation type="journal article" date="2015" name="Data Brief">
        <title>Shoot transcriptome of the giant reed, Arundo donax.</title>
        <authorList>
            <person name="Barrero R.A."/>
            <person name="Guerrero F.D."/>
            <person name="Moolhuijzen P."/>
            <person name="Goolsby J.A."/>
            <person name="Tidwell J."/>
            <person name="Bellgard S.E."/>
            <person name="Bellgard M.I."/>
        </authorList>
    </citation>
    <scope>NUCLEOTIDE SEQUENCE</scope>
    <source>
        <tissue evidence="1">Shoot tissue taken approximately 20 cm above the soil surface</tissue>
    </source>
</reference>
<evidence type="ECO:0000313" key="1">
    <source>
        <dbReference type="EMBL" id="JAE27889.1"/>
    </source>
</evidence>
<protein>
    <submittedName>
        <fullName evidence="1">Uncharacterized protein</fullName>
    </submittedName>
</protein>
<organism evidence="1">
    <name type="scientific">Arundo donax</name>
    <name type="common">Giant reed</name>
    <name type="synonym">Donax arundinaceus</name>
    <dbReference type="NCBI Taxonomy" id="35708"/>
    <lineage>
        <taxon>Eukaryota</taxon>
        <taxon>Viridiplantae</taxon>
        <taxon>Streptophyta</taxon>
        <taxon>Embryophyta</taxon>
        <taxon>Tracheophyta</taxon>
        <taxon>Spermatophyta</taxon>
        <taxon>Magnoliopsida</taxon>
        <taxon>Liliopsida</taxon>
        <taxon>Poales</taxon>
        <taxon>Poaceae</taxon>
        <taxon>PACMAD clade</taxon>
        <taxon>Arundinoideae</taxon>
        <taxon>Arundineae</taxon>
        <taxon>Arundo</taxon>
    </lineage>
</organism>
<proteinExistence type="predicted"/>
<sequence>MLIKLLNYALVEQYYDLFSCRRATRLNSGIYLPTFWHSQNHIS</sequence>